<sequence>MTFDLQLRSARLGLDGTWLDDRKSFGGIDWKFEITCLWLG</sequence>
<organism evidence="3">
    <name type="scientific">Anisakis simplex</name>
    <name type="common">Herring worm</name>
    <dbReference type="NCBI Taxonomy" id="6269"/>
    <lineage>
        <taxon>Eukaryota</taxon>
        <taxon>Metazoa</taxon>
        <taxon>Ecdysozoa</taxon>
        <taxon>Nematoda</taxon>
        <taxon>Chromadorea</taxon>
        <taxon>Rhabditida</taxon>
        <taxon>Spirurina</taxon>
        <taxon>Ascaridomorpha</taxon>
        <taxon>Ascaridoidea</taxon>
        <taxon>Anisakidae</taxon>
        <taxon>Anisakis</taxon>
        <taxon>Anisakis simplex complex</taxon>
    </lineage>
</organism>
<gene>
    <name evidence="1" type="ORF">ASIM_LOCUS8066</name>
</gene>
<dbReference type="EMBL" id="UYRR01020939">
    <property type="protein sequence ID" value="VDK30726.1"/>
    <property type="molecule type" value="Genomic_DNA"/>
</dbReference>
<name>A0A0M3JKX9_ANISI</name>
<evidence type="ECO:0000313" key="3">
    <source>
        <dbReference type="WBParaSite" id="ASIM_0000830601-mRNA-1"/>
    </source>
</evidence>
<evidence type="ECO:0000313" key="2">
    <source>
        <dbReference type="Proteomes" id="UP000267096"/>
    </source>
</evidence>
<dbReference type="Proteomes" id="UP000267096">
    <property type="component" value="Unassembled WGS sequence"/>
</dbReference>
<dbReference type="AlphaFoldDB" id="A0A0M3JKX9"/>
<keyword evidence="2" id="KW-1185">Reference proteome</keyword>
<accession>A0A0M3JKX9</accession>
<dbReference type="WBParaSite" id="ASIM_0000830601-mRNA-1">
    <property type="protein sequence ID" value="ASIM_0000830601-mRNA-1"/>
    <property type="gene ID" value="ASIM_0000830601"/>
</dbReference>
<reference evidence="3" key="1">
    <citation type="submission" date="2017-02" db="UniProtKB">
        <authorList>
            <consortium name="WormBaseParasite"/>
        </authorList>
    </citation>
    <scope>IDENTIFICATION</scope>
</reference>
<reference evidence="1 2" key="2">
    <citation type="submission" date="2018-11" db="EMBL/GenBank/DDBJ databases">
        <authorList>
            <consortium name="Pathogen Informatics"/>
        </authorList>
    </citation>
    <scope>NUCLEOTIDE SEQUENCE [LARGE SCALE GENOMIC DNA]</scope>
</reference>
<protein>
    <submittedName>
        <fullName evidence="3">Transposase</fullName>
    </submittedName>
</protein>
<proteinExistence type="predicted"/>
<evidence type="ECO:0000313" key="1">
    <source>
        <dbReference type="EMBL" id="VDK30726.1"/>
    </source>
</evidence>